<accession>A0ABU2AZA8</accession>
<dbReference type="RefSeq" id="WP_310171961.1">
    <property type="nucleotide sequence ID" value="NZ_BAABHE010000002.1"/>
</dbReference>
<proteinExistence type="predicted"/>
<feature type="transmembrane region" description="Helical" evidence="1">
    <location>
        <begin position="89"/>
        <end position="113"/>
    </location>
</feature>
<keyword evidence="1" id="KW-0812">Transmembrane</keyword>
<feature type="transmembrane region" description="Helical" evidence="1">
    <location>
        <begin position="228"/>
        <end position="250"/>
    </location>
</feature>
<evidence type="ECO:0000256" key="1">
    <source>
        <dbReference type="SAM" id="Phobius"/>
    </source>
</evidence>
<evidence type="ECO:0000313" key="3">
    <source>
        <dbReference type="Proteomes" id="UP001183794"/>
    </source>
</evidence>
<keyword evidence="1" id="KW-1133">Transmembrane helix</keyword>
<sequence length="307" mass="32791">MSIAIWIVIALVCFVIPATALTQGGSRNPQRKQLAAHAQQVGLPLPAAMVPAVVQRIKRRQRGMGIGGATGIVIATLIFIVFFDNEDGVAPALLIFLAGAGTALGGAWAIAAFRPDPEADRPTVARTRSIGLSDYLTRGERFGFWLVPLVMVIGSLGGAVLLQQLPEMPGVNGVLMGSSIAFAALVTWGIAFVAIRKVLDAPARSASELELAWDDAERADGLRQVTNLTIAVGGLSLVFWLICISEALIFDGFYRENEPLAWMMGGISLAFYGLLIAVMAWGPMSAWLTGQRKGYEQRQLWPTGVSS</sequence>
<feature type="transmembrane region" description="Helical" evidence="1">
    <location>
        <begin position="66"/>
        <end position="83"/>
    </location>
</feature>
<reference evidence="2 3" key="1">
    <citation type="submission" date="2023-07" db="EMBL/GenBank/DDBJ databases">
        <title>Sequencing the genomes of 1000 actinobacteria strains.</title>
        <authorList>
            <person name="Klenk H.-P."/>
        </authorList>
    </citation>
    <scope>NUCLEOTIDE SEQUENCE [LARGE SCALE GENOMIC DNA]</scope>
    <source>
        <strain evidence="2 3">DSM 22966</strain>
    </source>
</reference>
<keyword evidence="3" id="KW-1185">Reference proteome</keyword>
<organism evidence="2 3">
    <name type="scientific">Enteractinococcus fodinae</name>
    <dbReference type="NCBI Taxonomy" id="684663"/>
    <lineage>
        <taxon>Bacteria</taxon>
        <taxon>Bacillati</taxon>
        <taxon>Actinomycetota</taxon>
        <taxon>Actinomycetes</taxon>
        <taxon>Micrococcales</taxon>
        <taxon>Micrococcaceae</taxon>
    </lineage>
</organism>
<feature type="transmembrane region" description="Helical" evidence="1">
    <location>
        <begin position="262"/>
        <end position="288"/>
    </location>
</feature>
<evidence type="ECO:0000313" key="2">
    <source>
        <dbReference type="EMBL" id="MDR7346690.1"/>
    </source>
</evidence>
<dbReference type="EMBL" id="JAVDYJ010000001">
    <property type="protein sequence ID" value="MDR7346690.1"/>
    <property type="molecule type" value="Genomic_DNA"/>
</dbReference>
<dbReference type="Proteomes" id="UP001183794">
    <property type="component" value="Unassembled WGS sequence"/>
</dbReference>
<comment type="caution">
    <text evidence="2">The sequence shown here is derived from an EMBL/GenBank/DDBJ whole genome shotgun (WGS) entry which is preliminary data.</text>
</comment>
<feature type="transmembrane region" description="Helical" evidence="1">
    <location>
        <begin position="174"/>
        <end position="195"/>
    </location>
</feature>
<feature type="transmembrane region" description="Helical" evidence="1">
    <location>
        <begin position="142"/>
        <end position="162"/>
    </location>
</feature>
<gene>
    <name evidence="2" type="ORF">J2S62_000947</name>
</gene>
<keyword evidence="1" id="KW-0472">Membrane</keyword>
<evidence type="ECO:0008006" key="4">
    <source>
        <dbReference type="Google" id="ProtNLM"/>
    </source>
</evidence>
<name>A0ABU2AZA8_9MICC</name>
<protein>
    <recommendedName>
        <fullName evidence="4">DUF1206 domain-containing protein</fullName>
    </recommendedName>
</protein>